<proteinExistence type="predicted"/>
<gene>
    <name evidence="1" type="ORF">TU35_004840</name>
</gene>
<sequence length="85" mass="9234">MRIVAKYSREGLYVNGKPVPPGLKPIELLVAALAYGVGARHIDLGAEEYEVVCDVEGDSVVCRAPCAGIEEMCLVYRIVAKGDYY</sequence>
<dbReference type="Proteomes" id="UP000033636">
    <property type="component" value="Unassembled WGS sequence"/>
</dbReference>
<comment type="caution">
    <text evidence="1">The sequence shown here is derived from an EMBL/GenBank/DDBJ whole genome shotgun (WGS) entry which is preliminary data.</text>
</comment>
<organism evidence="1 2">
    <name type="scientific">Thermoproteus sp. AZ2</name>
    <dbReference type="NCBI Taxonomy" id="1609232"/>
    <lineage>
        <taxon>Archaea</taxon>
        <taxon>Thermoproteota</taxon>
        <taxon>Thermoprotei</taxon>
        <taxon>Thermoproteales</taxon>
        <taxon>Thermoproteaceae</taxon>
        <taxon>Thermoproteus</taxon>
    </lineage>
</organism>
<accession>A0ACC6V0I5</accession>
<reference evidence="1" key="1">
    <citation type="submission" date="2024-07" db="EMBL/GenBank/DDBJ databases">
        <title>Metagenome and Metagenome-Assembled Genomes of Archaea from a hot spring from the geothermal field of Los Azufres, Mexico.</title>
        <authorList>
            <person name="Marin-Paredes R."/>
            <person name="Martinez-Romero E."/>
            <person name="Servin-Garciduenas L.E."/>
        </authorList>
    </citation>
    <scope>NUCLEOTIDE SEQUENCE</scope>
</reference>
<evidence type="ECO:0000313" key="1">
    <source>
        <dbReference type="EMBL" id="MFB6490562.1"/>
    </source>
</evidence>
<evidence type="ECO:0000313" key="2">
    <source>
        <dbReference type="Proteomes" id="UP000033636"/>
    </source>
</evidence>
<protein>
    <submittedName>
        <fullName evidence="1">Uncharacterized protein</fullName>
    </submittedName>
</protein>
<name>A0ACC6V0I5_9CREN</name>
<dbReference type="EMBL" id="JZWT02000010">
    <property type="protein sequence ID" value="MFB6490562.1"/>
    <property type="molecule type" value="Genomic_DNA"/>
</dbReference>